<keyword evidence="2" id="KW-1133">Transmembrane helix</keyword>
<feature type="region of interest" description="Disordered" evidence="1">
    <location>
        <begin position="725"/>
        <end position="849"/>
    </location>
</feature>
<name>V4B578_LOTGI</name>
<dbReference type="RefSeq" id="XP_009048187.1">
    <property type="nucleotide sequence ID" value="XM_009049939.1"/>
</dbReference>
<dbReference type="AlphaFoldDB" id="V4B578"/>
<evidence type="ECO:0000256" key="3">
    <source>
        <dbReference type="SAM" id="SignalP"/>
    </source>
</evidence>
<keyword evidence="2" id="KW-0472">Membrane</keyword>
<keyword evidence="5" id="KW-1185">Reference proteome</keyword>
<feature type="transmembrane region" description="Helical" evidence="2">
    <location>
        <begin position="158"/>
        <end position="182"/>
    </location>
</feature>
<feature type="compositionally biased region" description="Low complexity" evidence="1">
    <location>
        <begin position="525"/>
        <end position="540"/>
    </location>
</feature>
<proteinExistence type="predicted"/>
<feature type="compositionally biased region" description="Basic and acidic residues" evidence="1">
    <location>
        <begin position="423"/>
        <end position="462"/>
    </location>
</feature>
<dbReference type="KEGG" id="lgi:LOTGIDRAFT_238342"/>
<feature type="region of interest" description="Disordered" evidence="1">
    <location>
        <begin position="317"/>
        <end position="353"/>
    </location>
</feature>
<dbReference type="OMA" id="LVHNEYQ"/>
<feature type="compositionally biased region" description="Basic and acidic residues" evidence="1">
    <location>
        <begin position="472"/>
        <end position="491"/>
    </location>
</feature>
<feature type="compositionally biased region" description="Basic and acidic residues" evidence="1">
    <location>
        <begin position="563"/>
        <end position="586"/>
    </location>
</feature>
<dbReference type="HOGENOM" id="CLU_335029_0_0_1"/>
<dbReference type="GeneID" id="20250730"/>
<evidence type="ECO:0000313" key="4">
    <source>
        <dbReference type="EMBL" id="ESP01137.1"/>
    </source>
</evidence>
<dbReference type="EMBL" id="KB200538">
    <property type="protein sequence ID" value="ESP01137.1"/>
    <property type="molecule type" value="Genomic_DNA"/>
</dbReference>
<feature type="region of interest" description="Disordered" evidence="1">
    <location>
        <begin position="402"/>
        <end position="644"/>
    </location>
</feature>
<sequence length="922" mass="102831">MKSLIILMWTVSQLSSAQRVYDMEFICGQDLTIFDFDIVLNGKASYSPKTMPSECIVVLEAGYTDSDYRLEVIIEAIQIQDCSTYLDIFNERQASGNYLRRLGCTSMSTDTIYSDKQWVTLRLSRPRNLPQTAYIFTLKIKAYKESDRAATAGSDLPVGAIVGIILGLLTLIVVAVILVWCWRSGRIMEYVGSGQDTEDLEEKSVASLGVDNNSIWNSEPIDKNDPNAFRRSDGPQYLGRRSIRDMKPRYEDGSEFGDYISTTSAQNARLAAIPTENNHEHSGPQIKNTNEVQMNVRKGESSAAWKRDDSDLRNALNAEIRRGPRVPETDTSTKNRISSDIEEKGQARDGWQKEQTSLKNLLNAEIRRRSSNGGQSATPKNSQETLIDEVFESDDNKIEVPLHAKRNGQNVESSPRGHHSRSTKRDKDNHEEGHMKRHDDSPSRKPRNHGESPSRGSRHGESPSRSPRRSRHGESPSRDELQRGTEARDSNRSTSSQKDNQKRAKSLAQEASEARLKSRNRGNQVDPPSDFDSSSFMSVPEPVTVTASVHPDTKTKSKHHKDSRSQDMDSNDLEVREITQKSKNIDPDLMVNPNHSKSQKSPKNKKKKRKSKSKDRDEDVLPPEAFEPLFDRPVSEEPLPDGMQPLNTAYNNPYGMYPGMYPMSNYGMPYGMMPGQGAVPPGTQTYAYAYQGIPTGPGMPPSQAAYIVQQSPSKNGPVQKTFMMASTESRPQSQDGYNRGTDYPGHPARSSTPHSVASYGDTPHGHQRSYPKNSSVVPKGRSQPEGHRTTVMKSGVDPRTGIETHQALWTDNTRDSTDPTSEHNPKLDRRTVTRTTTRSGYGDLPEDTDNITNHLYIQLDPDDPAFLAPSNTGTHALSSTETPEGDNVNYYLALNNKHGSPQHIIHPAPSRHKAIRDSVSIA</sequence>
<protein>
    <recommendedName>
        <fullName evidence="6">CUB domain-containing protein</fullName>
    </recommendedName>
</protein>
<feature type="region of interest" description="Disordered" evidence="1">
    <location>
        <begin position="366"/>
        <end position="386"/>
    </location>
</feature>
<feature type="compositionally biased region" description="Polar residues" evidence="1">
    <location>
        <begin position="371"/>
        <end position="385"/>
    </location>
</feature>
<dbReference type="Proteomes" id="UP000030746">
    <property type="component" value="Unassembled WGS sequence"/>
</dbReference>
<feature type="region of interest" description="Disordered" evidence="1">
    <location>
        <begin position="217"/>
        <end position="238"/>
    </location>
</feature>
<feature type="chain" id="PRO_5004717489" description="CUB domain-containing protein" evidence="3">
    <location>
        <begin position="18"/>
        <end position="922"/>
    </location>
</feature>
<organism evidence="4 5">
    <name type="scientific">Lottia gigantea</name>
    <name type="common">Giant owl limpet</name>
    <dbReference type="NCBI Taxonomy" id="225164"/>
    <lineage>
        <taxon>Eukaryota</taxon>
        <taxon>Metazoa</taxon>
        <taxon>Spiralia</taxon>
        <taxon>Lophotrochozoa</taxon>
        <taxon>Mollusca</taxon>
        <taxon>Gastropoda</taxon>
        <taxon>Patellogastropoda</taxon>
        <taxon>Lottioidea</taxon>
        <taxon>Lottiidae</taxon>
        <taxon>Lottia</taxon>
    </lineage>
</organism>
<evidence type="ECO:0000256" key="2">
    <source>
        <dbReference type="SAM" id="Phobius"/>
    </source>
</evidence>
<accession>V4B578</accession>
<evidence type="ECO:0008006" key="6">
    <source>
        <dbReference type="Google" id="ProtNLM"/>
    </source>
</evidence>
<gene>
    <name evidence="4" type="ORF">LOTGIDRAFT_238342</name>
</gene>
<feature type="compositionally biased region" description="Basic and acidic residues" evidence="1">
    <location>
        <begin position="319"/>
        <end position="352"/>
    </location>
</feature>
<feature type="compositionally biased region" description="Polar residues" evidence="1">
    <location>
        <begin position="725"/>
        <end position="736"/>
    </location>
</feature>
<feature type="compositionally biased region" description="Basic residues" evidence="1">
    <location>
        <begin position="597"/>
        <end position="613"/>
    </location>
</feature>
<reference evidence="4 5" key="1">
    <citation type="journal article" date="2013" name="Nature">
        <title>Insights into bilaterian evolution from three spiralian genomes.</title>
        <authorList>
            <person name="Simakov O."/>
            <person name="Marletaz F."/>
            <person name="Cho S.J."/>
            <person name="Edsinger-Gonzales E."/>
            <person name="Havlak P."/>
            <person name="Hellsten U."/>
            <person name="Kuo D.H."/>
            <person name="Larsson T."/>
            <person name="Lv J."/>
            <person name="Arendt D."/>
            <person name="Savage R."/>
            <person name="Osoegawa K."/>
            <person name="de Jong P."/>
            <person name="Grimwood J."/>
            <person name="Chapman J.A."/>
            <person name="Shapiro H."/>
            <person name="Aerts A."/>
            <person name="Otillar R.P."/>
            <person name="Terry A.Y."/>
            <person name="Boore J.L."/>
            <person name="Grigoriev I.V."/>
            <person name="Lindberg D.R."/>
            <person name="Seaver E.C."/>
            <person name="Weisblat D.A."/>
            <person name="Putnam N.H."/>
            <person name="Rokhsar D.S."/>
        </authorList>
    </citation>
    <scope>NUCLEOTIDE SEQUENCE [LARGE SCALE GENOMIC DNA]</scope>
</reference>
<feature type="signal peptide" evidence="3">
    <location>
        <begin position="1"/>
        <end position="17"/>
    </location>
</feature>
<keyword evidence="2" id="KW-0812">Transmembrane</keyword>
<evidence type="ECO:0000313" key="5">
    <source>
        <dbReference type="Proteomes" id="UP000030746"/>
    </source>
</evidence>
<dbReference type="OrthoDB" id="6125078at2759"/>
<feature type="compositionally biased region" description="Basic and acidic residues" evidence="1">
    <location>
        <begin position="812"/>
        <end position="831"/>
    </location>
</feature>
<dbReference type="CTD" id="20250730"/>
<keyword evidence="3" id="KW-0732">Signal</keyword>
<evidence type="ECO:0000256" key="1">
    <source>
        <dbReference type="SAM" id="MobiDB-lite"/>
    </source>
</evidence>
<feature type="compositionally biased region" description="Basic and acidic residues" evidence="1">
    <location>
        <begin position="220"/>
        <end position="233"/>
    </location>
</feature>